<name>A0A0D0ALM4_9AGAM</name>
<gene>
    <name evidence="1" type="ORF">CY34DRAFT_752483</name>
</gene>
<dbReference type="AlphaFoldDB" id="A0A0D0ALM4"/>
<dbReference type="HOGENOM" id="CLU_2998066_0_0_1"/>
<dbReference type="Proteomes" id="UP000054485">
    <property type="component" value="Unassembled WGS sequence"/>
</dbReference>
<reference evidence="1 2" key="1">
    <citation type="submission" date="2014-04" db="EMBL/GenBank/DDBJ databases">
        <authorList>
            <consortium name="DOE Joint Genome Institute"/>
            <person name="Kuo A."/>
            <person name="Ruytinx J."/>
            <person name="Rineau F."/>
            <person name="Colpaert J."/>
            <person name="Kohler A."/>
            <person name="Nagy L.G."/>
            <person name="Floudas D."/>
            <person name="Copeland A."/>
            <person name="Barry K.W."/>
            <person name="Cichocki N."/>
            <person name="Veneault-Fourrey C."/>
            <person name="LaButti K."/>
            <person name="Lindquist E.A."/>
            <person name="Lipzen A."/>
            <person name="Lundell T."/>
            <person name="Morin E."/>
            <person name="Murat C."/>
            <person name="Sun H."/>
            <person name="Tunlid A."/>
            <person name="Henrissat B."/>
            <person name="Grigoriev I.V."/>
            <person name="Hibbett D.S."/>
            <person name="Martin F."/>
            <person name="Nordberg H.P."/>
            <person name="Cantor M.N."/>
            <person name="Hua S.X."/>
        </authorList>
    </citation>
    <scope>NUCLEOTIDE SEQUENCE [LARGE SCALE GENOMIC DNA]</scope>
    <source>
        <strain evidence="1 2">UH-Slu-Lm8-n1</strain>
    </source>
</reference>
<evidence type="ECO:0000313" key="2">
    <source>
        <dbReference type="Proteomes" id="UP000054485"/>
    </source>
</evidence>
<organism evidence="1 2">
    <name type="scientific">Suillus luteus UH-Slu-Lm8-n1</name>
    <dbReference type="NCBI Taxonomy" id="930992"/>
    <lineage>
        <taxon>Eukaryota</taxon>
        <taxon>Fungi</taxon>
        <taxon>Dikarya</taxon>
        <taxon>Basidiomycota</taxon>
        <taxon>Agaricomycotina</taxon>
        <taxon>Agaricomycetes</taxon>
        <taxon>Agaricomycetidae</taxon>
        <taxon>Boletales</taxon>
        <taxon>Suillineae</taxon>
        <taxon>Suillaceae</taxon>
        <taxon>Suillus</taxon>
    </lineage>
</organism>
<keyword evidence="2" id="KW-1185">Reference proteome</keyword>
<reference evidence="2" key="2">
    <citation type="submission" date="2015-01" db="EMBL/GenBank/DDBJ databases">
        <title>Evolutionary Origins and Diversification of the Mycorrhizal Mutualists.</title>
        <authorList>
            <consortium name="DOE Joint Genome Institute"/>
            <consortium name="Mycorrhizal Genomics Consortium"/>
            <person name="Kohler A."/>
            <person name="Kuo A."/>
            <person name="Nagy L.G."/>
            <person name="Floudas D."/>
            <person name="Copeland A."/>
            <person name="Barry K.W."/>
            <person name="Cichocki N."/>
            <person name="Veneault-Fourrey C."/>
            <person name="LaButti K."/>
            <person name="Lindquist E.A."/>
            <person name="Lipzen A."/>
            <person name="Lundell T."/>
            <person name="Morin E."/>
            <person name="Murat C."/>
            <person name="Riley R."/>
            <person name="Ohm R."/>
            <person name="Sun H."/>
            <person name="Tunlid A."/>
            <person name="Henrissat B."/>
            <person name="Grigoriev I.V."/>
            <person name="Hibbett D.S."/>
            <person name="Martin F."/>
        </authorList>
    </citation>
    <scope>NUCLEOTIDE SEQUENCE [LARGE SCALE GENOMIC DNA]</scope>
    <source>
        <strain evidence="2">UH-Slu-Lm8-n1</strain>
    </source>
</reference>
<proteinExistence type="predicted"/>
<evidence type="ECO:0000313" key="1">
    <source>
        <dbReference type="EMBL" id="KIK42791.1"/>
    </source>
</evidence>
<sequence length="57" mass="6560">MRQVVRPSLSTRTRCGWRKGRRLSALRWAVVNEPDLDVSQIRMDSSSVNNMAGETRE</sequence>
<protein>
    <submittedName>
        <fullName evidence="1">Uncharacterized protein</fullName>
    </submittedName>
</protein>
<dbReference type="InParanoid" id="A0A0D0ALM4"/>
<dbReference type="EMBL" id="KN835229">
    <property type="protein sequence ID" value="KIK42791.1"/>
    <property type="molecule type" value="Genomic_DNA"/>
</dbReference>
<accession>A0A0D0ALM4</accession>